<dbReference type="Proteomes" id="UP000624703">
    <property type="component" value="Unassembled WGS sequence"/>
</dbReference>
<feature type="transmembrane region" description="Helical" evidence="7">
    <location>
        <begin position="325"/>
        <end position="347"/>
    </location>
</feature>
<proteinExistence type="inferred from homology"/>
<comment type="caution">
    <text evidence="10">The sequence shown here is derived from an EMBL/GenBank/DDBJ whole genome shotgun (WGS) entry which is preliminary data.</text>
</comment>
<dbReference type="GO" id="GO:0004190">
    <property type="term" value="F:aspartic-type endopeptidase activity"/>
    <property type="evidence" value="ECO:0007669"/>
    <property type="project" value="InterPro"/>
</dbReference>
<dbReference type="AlphaFoldDB" id="A0A8J7SHX9"/>
<feature type="transmembrane region" description="Helical" evidence="7">
    <location>
        <begin position="114"/>
        <end position="131"/>
    </location>
</feature>
<evidence type="ECO:0000259" key="8">
    <source>
        <dbReference type="Pfam" id="PF01478"/>
    </source>
</evidence>
<feature type="domain" description="Prepilin type IV endopeptidase peptidase" evidence="8">
    <location>
        <begin position="300"/>
        <end position="341"/>
    </location>
</feature>
<evidence type="ECO:0000256" key="3">
    <source>
        <dbReference type="ARBA" id="ARBA00022475"/>
    </source>
</evidence>
<keyword evidence="6 7" id="KW-0472">Membrane</keyword>
<evidence type="ECO:0000256" key="4">
    <source>
        <dbReference type="ARBA" id="ARBA00022692"/>
    </source>
</evidence>
<accession>A0A8J7SHX9</accession>
<gene>
    <name evidence="10" type="ORF">JIN82_07970</name>
</gene>
<comment type="subcellular location">
    <subcellularLocation>
        <location evidence="1">Cell membrane</location>
        <topology evidence="1">Multi-pass membrane protein</topology>
    </subcellularLocation>
</comment>
<keyword evidence="11" id="KW-1185">Reference proteome</keyword>
<evidence type="ECO:0000256" key="2">
    <source>
        <dbReference type="ARBA" id="ARBA00005801"/>
    </source>
</evidence>
<evidence type="ECO:0000256" key="6">
    <source>
        <dbReference type="ARBA" id="ARBA00023136"/>
    </source>
</evidence>
<feature type="transmembrane region" description="Helical" evidence="7">
    <location>
        <begin position="138"/>
        <end position="158"/>
    </location>
</feature>
<dbReference type="RefSeq" id="WP_200311101.1">
    <property type="nucleotide sequence ID" value="NZ_JAENIM010000039.1"/>
</dbReference>
<sequence length="384" mass="43229">MSETLTFMTQYIHQHYAFFTVAAFMFGASIGSFLNVAIYRLPRGLSVNEPKRSFCPTCKKQIPMFRNIPLFTWLIQRGRCAECHCRIPVRYFLVEFLMAVIFALIWWFAPSIGLAFYFMILAALLMVVICVDIELMLIPLQVTWLGTAVGLVGSYFLAMSPDNIFRADSPWDGVKLSAIGFVAGFAGLWAVVVLGKLVFGRQVVKFDKAVDWELREPVEGEDDEMAELSFVLDGEPNAWSDLFYRKTDRLIIEGYHFFVDGVERNAEKLVIFGDRIELDGDPVMIEDLVSLEGKAKKVVIPREAMGMGDVYLLGMLGACFGPQSLIFIVFAACVYSIILAIIGRLGIGSRMPFGPSLAFGAVTWAICGWQLWDWYFSLMVMPSY</sequence>
<dbReference type="GO" id="GO:0006465">
    <property type="term" value="P:signal peptide processing"/>
    <property type="evidence" value="ECO:0007669"/>
    <property type="project" value="TreeGrafter"/>
</dbReference>
<dbReference type="InterPro" id="IPR000045">
    <property type="entry name" value="Prepilin_IV_endopep_pep"/>
</dbReference>
<reference evidence="10" key="1">
    <citation type="submission" date="2021-01" db="EMBL/GenBank/DDBJ databases">
        <title>Modified the classification status of verrucomicrobia.</title>
        <authorList>
            <person name="Feng X."/>
        </authorList>
    </citation>
    <scope>NUCLEOTIDE SEQUENCE</scope>
    <source>
        <strain evidence="10">_KCTC 22039</strain>
    </source>
</reference>
<dbReference type="PANTHER" id="PTHR30487">
    <property type="entry name" value="TYPE 4 PREPILIN-LIKE PROTEINS LEADER PEPTIDE-PROCESSING ENZYME"/>
    <property type="match status" value="1"/>
</dbReference>
<dbReference type="PANTHER" id="PTHR30487:SF0">
    <property type="entry name" value="PREPILIN LEADER PEPTIDASE_N-METHYLTRANSFERASE-RELATED"/>
    <property type="match status" value="1"/>
</dbReference>
<dbReference type="EMBL" id="JAENIM010000039">
    <property type="protein sequence ID" value="MBK1791085.1"/>
    <property type="molecule type" value="Genomic_DNA"/>
</dbReference>
<feature type="domain" description="Prepilin peptidase A24 N-terminal" evidence="9">
    <location>
        <begin position="26"/>
        <end position="107"/>
    </location>
</feature>
<dbReference type="InterPro" id="IPR010627">
    <property type="entry name" value="Prepilin_pept_A24_N"/>
</dbReference>
<feature type="transmembrane region" description="Helical" evidence="7">
    <location>
        <begin position="89"/>
        <end position="108"/>
    </location>
</feature>
<evidence type="ECO:0000313" key="10">
    <source>
        <dbReference type="EMBL" id="MBK1791085.1"/>
    </source>
</evidence>
<name>A0A8J7SHX9_9BACT</name>
<organism evidence="10 11">
    <name type="scientific">Persicirhabdus sediminis</name>
    <dbReference type="NCBI Taxonomy" id="454144"/>
    <lineage>
        <taxon>Bacteria</taxon>
        <taxon>Pseudomonadati</taxon>
        <taxon>Verrucomicrobiota</taxon>
        <taxon>Verrucomicrobiia</taxon>
        <taxon>Verrucomicrobiales</taxon>
        <taxon>Verrucomicrobiaceae</taxon>
        <taxon>Persicirhabdus</taxon>
    </lineage>
</organism>
<feature type="transmembrane region" description="Helical" evidence="7">
    <location>
        <begin position="16"/>
        <end position="38"/>
    </location>
</feature>
<evidence type="ECO:0000256" key="1">
    <source>
        <dbReference type="ARBA" id="ARBA00004651"/>
    </source>
</evidence>
<keyword evidence="3" id="KW-1003">Cell membrane</keyword>
<evidence type="ECO:0000256" key="7">
    <source>
        <dbReference type="SAM" id="Phobius"/>
    </source>
</evidence>
<feature type="transmembrane region" description="Helical" evidence="7">
    <location>
        <begin position="353"/>
        <end position="372"/>
    </location>
</feature>
<evidence type="ECO:0000259" key="9">
    <source>
        <dbReference type="Pfam" id="PF06750"/>
    </source>
</evidence>
<dbReference type="InterPro" id="IPR050882">
    <property type="entry name" value="Prepilin_peptidase/N-MTase"/>
</dbReference>
<dbReference type="Pfam" id="PF06750">
    <property type="entry name" value="A24_N_bact"/>
    <property type="match status" value="1"/>
</dbReference>
<comment type="similarity">
    <text evidence="2">Belongs to the peptidase A24 family.</text>
</comment>
<dbReference type="Pfam" id="PF01478">
    <property type="entry name" value="Peptidase_A24"/>
    <property type="match status" value="1"/>
</dbReference>
<keyword evidence="4 7" id="KW-0812">Transmembrane</keyword>
<dbReference type="GO" id="GO:0005886">
    <property type="term" value="C:plasma membrane"/>
    <property type="evidence" value="ECO:0007669"/>
    <property type="project" value="UniProtKB-SubCell"/>
</dbReference>
<protein>
    <submittedName>
        <fullName evidence="10">Prepilin peptidase</fullName>
    </submittedName>
</protein>
<evidence type="ECO:0000256" key="5">
    <source>
        <dbReference type="ARBA" id="ARBA00022989"/>
    </source>
</evidence>
<keyword evidence="5 7" id="KW-1133">Transmembrane helix</keyword>
<evidence type="ECO:0000313" key="11">
    <source>
        <dbReference type="Proteomes" id="UP000624703"/>
    </source>
</evidence>
<feature type="transmembrane region" description="Helical" evidence="7">
    <location>
        <begin position="178"/>
        <end position="199"/>
    </location>
</feature>